<keyword evidence="2" id="KW-0812">Transmembrane</keyword>
<dbReference type="InterPro" id="IPR014529">
    <property type="entry name" value="UCP026631"/>
</dbReference>
<evidence type="ECO:0000313" key="5">
    <source>
        <dbReference type="Proteomes" id="UP000224915"/>
    </source>
</evidence>
<keyword evidence="5" id="KW-1185">Reference proteome</keyword>
<dbReference type="EMBL" id="PDJD01000001">
    <property type="protein sequence ID" value="PFG18637.1"/>
    <property type="molecule type" value="Genomic_DNA"/>
</dbReference>
<feature type="domain" description="YdbS-like PH" evidence="3">
    <location>
        <begin position="447"/>
        <end position="500"/>
    </location>
</feature>
<evidence type="ECO:0000259" key="3">
    <source>
        <dbReference type="Pfam" id="PF03703"/>
    </source>
</evidence>
<feature type="transmembrane region" description="Helical" evidence="2">
    <location>
        <begin position="27"/>
        <end position="46"/>
    </location>
</feature>
<keyword evidence="2" id="KW-0472">Membrane</keyword>
<feature type="domain" description="YdbS-like PH" evidence="3">
    <location>
        <begin position="74"/>
        <end position="155"/>
    </location>
</feature>
<organism evidence="4 5">
    <name type="scientific">Serinibacter salmoneus</name>
    <dbReference type="NCBI Taxonomy" id="556530"/>
    <lineage>
        <taxon>Bacteria</taxon>
        <taxon>Bacillati</taxon>
        <taxon>Actinomycetota</taxon>
        <taxon>Actinomycetes</taxon>
        <taxon>Micrococcales</taxon>
        <taxon>Beutenbergiaceae</taxon>
        <taxon>Serinibacter</taxon>
    </lineage>
</organism>
<dbReference type="PIRSF" id="PIRSF026631">
    <property type="entry name" value="UCP026631"/>
    <property type="match status" value="1"/>
</dbReference>
<reference evidence="4 5" key="1">
    <citation type="submission" date="2017-10" db="EMBL/GenBank/DDBJ databases">
        <title>Sequencing the genomes of 1000 actinobacteria strains.</title>
        <authorList>
            <person name="Klenk H.-P."/>
        </authorList>
    </citation>
    <scope>NUCLEOTIDE SEQUENCE [LARGE SCALE GENOMIC DNA]</scope>
    <source>
        <strain evidence="4 5">DSM 21801</strain>
    </source>
</reference>
<evidence type="ECO:0000256" key="1">
    <source>
        <dbReference type="SAM" id="MobiDB-lite"/>
    </source>
</evidence>
<name>A0A2A9CW32_9MICO</name>
<comment type="caution">
    <text evidence="4">The sequence shown here is derived from an EMBL/GenBank/DDBJ whole genome shotgun (WGS) entry which is preliminary data.</text>
</comment>
<feature type="transmembrane region" description="Helical" evidence="2">
    <location>
        <begin position="254"/>
        <end position="280"/>
    </location>
</feature>
<dbReference type="Pfam" id="PF03703">
    <property type="entry name" value="bPH_2"/>
    <property type="match status" value="2"/>
</dbReference>
<dbReference type="RefSeq" id="WP_098467888.1">
    <property type="nucleotide sequence ID" value="NZ_PDJD01000001.1"/>
</dbReference>
<gene>
    <name evidence="4" type="ORF">ATL40_0180</name>
</gene>
<dbReference type="InterPro" id="IPR005182">
    <property type="entry name" value="YdbS-like_PH"/>
</dbReference>
<keyword evidence="2" id="KW-1133">Transmembrane helix</keyword>
<dbReference type="PANTHER" id="PTHR34473:SF2">
    <property type="entry name" value="UPF0699 TRANSMEMBRANE PROTEIN YDBT"/>
    <property type="match status" value="1"/>
</dbReference>
<dbReference type="OrthoDB" id="4121259at2"/>
<protein>
    <submittedName>
        <fullName evidence="4">Putative membrane protein</fullName>
    </submittedName>
</protein>
<dbReference type="PANTHER" id="PTHR34473">
    <property type="entry name" value="UPF0699 TRANSMEMBRANE PROTEIN YDBS"/>
    <property type="match status" value="1"/>
</dbReference>
<feature type="transmembrane region" description="Helical" evidence="2">
    <location>
        <begin position="415"/>
        <end position="434"/>
    </location>
</feature>
<dbReference type="AlphaFoldDB" id="A0A2A9CW32"/>
<feature type="region of interest" description="Disordered" evidence="1">
    <location>
        <begin position="163"/>
        <end position="188"/>
    </location>
</feature>
<evidence type="ECO:0000313" key="4">
    <source>
        <dbReference type="EMBL" id="PFG18637.1"/>
    </source>
</evidence>
<feature type="transmembrane region" description="Helical" evidence="2">
    <location>
        <begin position="204"/>
        <end position="228"/>
    </location>
</feature>
<sequence>MNDGADRPSQHEGPWLRLSGRVVWVDLAKSVMSVLPGVVAIALFDVEPTDSSLWPFVAIAMWGIISAGADLVRWAATRYRVTPDAVERRTGVLVRRERMIYRDRIRSVDLTAHLRHRLSGLRVVTVGAGQQAGAGESALHLDALSVADALNLQERLLIGSGKPPGVPVSSAEPVDPASAAVPEGRPDGDREQVQVLARFRAGWVAYNVVGVWGYVTAAGVLWGAYWALGTVGVDLVQVGHSVSGWDDLRAWHRVLIVVGLGAVVGGLGMAVNFIVGYWGFELARTRSGAGTYLRTRRGLLSRREVNRDEARVRGISIGQPLLWRWMRMADTNVITTGLSVWSVQQPSAIVPRGPLGVAREVAREVLAPADPFAAPLVRHPGAALRRRAWWATWCVAAVVLFFAPSLVVGLVPLTVLWFAPPLLILALLLAWASFRALGHGVDREYAIVRSGTMSRTTSALRRDAVSTVAVRQSILQRRLGLSTVTLMTAAGWWAYPAPDLSARDAVEFASDASAGLLDAYRGDAR</sequence>
<evidence type="ECO:0000256" key="2">
    <source>
        <dbReference type="SAM" id="Phobius"/>
    </source>
</evidence>
<feature type="transmembrane region" description="Helical" evidence="2">
    <location>
        <begin position="52"/>
        <end position="72"/>
    </location>
</feature>
<proteinExistence type="predicted"/>
<accession>A0A2A9CW32</accession>
<dbReference type="Proteomes" id="UP000224915">
    <property type="component" value="Unassembled WGS sequence"/>
</dbReference>
<feature type="transmembrane region" description="Helical" evidence="2">
    <location>
        <begin position="388"/>
        <end position="409"/>
    </location>
</feature>